<evidence type="ECO:0000313" key="14">
    <source>
        <dbReference type="Proteomes" id="UP000193827"/>
    </source>
</evidence>
<dbReference type="EC" id="2.7.8.24" evidence="13"/>
<dbReference type="OrthoDB" id="9777147at2"/>
<dbReference type="GO" id="GO:0008654">
    <property type="term" value="P:phospholipid biosynthetic process"/>
    <property type="evidence" value="ECO:0007669"/>
    <property type="project" value="UniProtKB-KW"/>
</dbReference>
<dbReference type="EMBL" id="FWFL01000006">
    <property type="protein sequence ID" value="SLN47668.1"/>
    <property type="molecule type" value="Genomic_DNA"/>
</dbReference>
<evidence type="ECO:0000313" key="13">
    <source>
        <dbReference type="EMBL" id="SLN47668.1"/>
    </source>
</evidence>
<keyword evidence="3" id="KW-0444">Lipid biosynthesis</keyword>
<keyword evidence="10" id="KW-1208">Phospholipid metabolism</keyword>
<dbReference type="InterPro" id="IPR000462">
    <property type="entry name" value="CDP-OH_P_trans"/>
</dbReference>
<feature type="transmembrane region" description="Helical" evidence="12">
    <location>
        <begin position="81"/>
        <end position="99"/>
    </location>
</feature>
<evidence type="ECO:0000256" key="2">
    <source>
        <dbReference type="ARBA" id="ARBA00010441"/>
    </source>
</evidence>
<evidence type="ECO:0000256" key="11">
    <source>
        <dbReference type="RuleBase" id="RU003750"/>
    </source>
</evidence>
<evidence type="ECO:0000256" key="1">
    <source>
        <dbReference type="ARBA" id="ARBA00004141"/>
    </source>
</evidence>
<dbReference type="GO" id="GO:0016020">
    <property type="term" value="C:membrane"/>
    <property type="evidence" value="ECO:0007669"/>
    <property type="project" value="UniProtKB-SubCell"/>
</dbReference>
<protein>
    <submittedName>
        <fullName evidence="13">Phosphatidylcholine synthase</fullName>
        <ecNumber evidence="13">2.7.8.24</ecNumber>
    </submittedName>
</protein>
<dbReference type="AlphaFoldDB" id="A0A1Y5STR7"/>
<evidence type="ECO:0000256" key="8">
    <source>
        <dbReference type="ARBA" id="ARBA00023136"/>
    </source>
</evidence>
<dbReference type="InterPro" id="IPR050324">
    <property type="entry name" value="CDP-alcohol_PTase-I"/>
</dbReference>
<feature type="transmembrane region" description="Helical" evidence="12">
    <location>
        <begin position="140"/>
        <end position="158"/>
    </location>
</feature>
<evidence type="ECO:0000256" key="6">
    <source>
        <dbReference type="ARBA" id="ARBA00022989"/>
    </source>
</evidence>
<keyword evidence="8 12" id="KW-0472">Membrane</keyword>
<feature type="transmembrane region" description="Helical" evidence="12">
    <location>
        <begin position="16"/>
        <end position="37"/>
    </location>
</feature>
<keyword evidence="9" id="KW-0594">Phospholipid biosynthesis</keyword>
<keyword evidence="14" id="KW-1185">Reference proteome</keyword>
<evidence type="ECO:0000256" key="9">
    <source>
        <dbReference type="ARBA" id="ARBA00023209"/>
    </source>
</evidence>
<dbReference type="InterPro" id="IPR048254">
    <property type="entry name" value="CDP_ALCOHOL_P_TRANSF_CS"/>
</dbReference>
<dbReference type="PROSITE" id="PS00379">
    <property type="entry name" value="CDP_ALCOHOL_P_TRANSF"/>
    <property type="match status" value="1"/>
</dbReference>
<evidence type="ECO:0000256" key="5">
    <source>
        <dbReference type="ARBA" id="ARBA00022692"/>
    </source>
</evidence>
<organism evidence="13 14">
    <name type="scientific">Roseovarius litorisediminis</name>
    <dbReference type="NCBI Taxonomy" id="1312363"/>
    <lineage>
        <taxon>Bacteria</taxon>
        <taxon>Pseudomonadati</taxon>
        <taxon>Pseudomonadota</taxon>
        <taxon>Alphaproteobacteria</taxon>
        <taxon>Rhodobacterales</taxon>
        <taxon>Roseobacteraceae</taxon>
        <taxon>Roseovarius</taxon>
    </lineage>
</organism>
<gene>
    <name evidence="13" type="primary">pcs_2</name>
    <name evidence="13" type="ORF">PEL8287_02443</name>
</gene>
<accession>A0A1Y5STR7</accession>
<keyword evidence="4 11" id="KW-0808">Transferase</keyword>
<evidence type="ECO:0000256" key="7">
    <source>
        <dbReference type="ARBA" id="ARBA00023098"/>
    </source>
</evidence>
<dbReference type="Proteomes" id="UP000193827">
    <property type="component" value="Unassembled WGS sequence"/>
</dbReference>
<dbReference type="GO" id="GO:0050520">
    <property type="term" value="F:phosphatidylcholine synthase activity"/>
    <property type="evidence" value="ECO:0007669"/>
    <property type="project" value="UniProtKB-EC"/>
</dbReference>
<dbReference type="PANTHER" id="PTHR14269">
    <property type="entry name" value="CDP-DIACYLGLYCEROL--GLYCEROL-3-PHOSPHATE 3-PHOSPHATIDYLTRANSFERASE-RELATED"/>
    <property type="match status" value="1"/>
</dbReference>
<comment type="similarity">
    <text evidence="2 11">Belongs to the CDP-alcohol phosphatidyltransferase class-I family.</text>
</comment>
<keyword evidence="7" id="KW-0443">Lipid metabolism</keyword>
<feature type="transmembrane region" description="Helical" evidence="12">
    <location>
        <begin position="170"/>
        <end position="191"/>
    </location>
</feature>
<dbReference type="PANTHER" id="PTHR14269:SF61">
    <property type="entry name" value="CDP-DIACYLGLYCEROL--SERINE O-PHOSPHATIDYLTRANSFERASE"/>
    <property type="match status" value="1"/>
</dbReference>
<sequence>MKHQPRVSSGVPLRGLIPNMITIFGICVGLTAVRMALQGNLKTALTLLVLAMIIDAADGKVARFLQSQSKMGAELDTLSDFFNFGIAPALILYFSIFAGSEHANFGWFTSLALATCCAFRLARFNVGLQVEEEVIKSKDYFVGVPAPALAGLAFAPLFMRMQGFDVGSAYPIATAIYILFCGGLAIGTFRTVSLKYVVIPPRFQYAVMLVATATIMSLIVYPWITILFICAVYLATIPIFAFKR</sequence>
<feature type="transmembrane region" description="Helical" evidence="12">
    <location>
        <begin position="226"/>
        <end position="242"/>
    </location>
</feature>
<keyword evidence="6 12" id="KW-1133">Transmembrane helix</keyword>
<dbReference type="Gene3D" id="1.20.120.1760">
    <property type="match status" value="1"/>
</dbReference>
<evidence type="ECO:0000256" key="12">
    <source>
        <dbReference type="SAM" id="Phobius"/>
    </source>
</evidence>
<comment type="subcellular location">
    <subcellularLocation>
        <location evidence="1">Membrane</location>
        <topology evidence="1">Multi-pass membrane protein</topology>
    </subcellularLocation>
</comment>
<keyword evidence="5 12" id="KW-0812">Transmembrane</keyword>
<dbReference type="InterPro" id="IPR043130">
    <property type="entry name" value="CDP-OH_PTrfase_TM_dom"/>
</dbReference>
<evidence type="ECO:0000256" key="3">
    <source>
        <dbReference type="ARBA" id="ARBA00022516"/>
    </source>
</evidence>
<proteinExistence type="inferred from homology"/>
<dbReference type="RefSeq" id="WP_085892670.1">
    <property type="nucleotide sequence ID" value="NZ_FWFL01000006.1"/>
</dbReference>
<reference evidence="13 14" key="1">
    <citation type="submission" date="2017-03" db="EMBL/GenBank/DDBJ databases">
        <authorList>
            <person name="Afonso C.L."/>
            <person name="Miller P.J."/>
            <person name="Scott M.A."/>
            <person name="Spackman E."/>
            <person name="Goraichik I."/>
            <person name="Dimitrov K.M."/>
            <person name="Suarez D.L."/>
            <person name="Swayne D.E."/>
        </authorList>
    </citation>
    <scope>NUCLEOTIDE SEQUENCE [LARGE SCALE GENOMIC DNA]</scope>
    <source>
        <strain evidence="13 14">CECT 8287</strain>
    </source>
</reference>
<evidence type="ECO:0000256" key="10">
    <source>
        <dbReference type="ARBA" id="ARBA00023264"/>
    </source>
</evidence>
<feature type="transmembrane region" description="Helical" evidence="12">
    <location>
        <begin position="105"/>
        <end position="128"/>
    </location>
</feature>
<evidence type="ECO:0000256" key="4">
    <source>
        <dbReference type="ARBA" id="ARBA00022679"/>
    </source>
</evidence>
<dbReference type="Pfam" id="PF01066">
    <property type="entry name" value="CDP-OH_P_transf"/>
    <property type="match status" value="1"/>
</dbReference>
<name>A0A1Y5STR7_9RHOB</name>